<dbReference type="PANTHER" id="PTHR21163:SF1">
    <property type="entry name" value="PROTEIN G12"/>
    <property type="match status" value="1"/>
</dbReference>
<dbReference type="Proteomes" id="UP001168990">
    <property type="component" value="Unassembled WGS sequence"/>
</dbReference>
<sequence>MNISDYQYSSESFTMQIILAFLLIIVSTATFSVNANPRLYNAALHDDLEDFLALVPKAKVLSISHEYSKHDKEVQYILEYIQSSEFQKLVETITSIPDVINLNRYFRESGFNVYYLMNKLRDIIGLPSLSSLKEPVIKITGGVFGFIADIKYVLPINDIKALYHEKIETSVEFKKLIEHFKLPKFQAVVNTLLADAEFKEIIKKAKAVGVDTKAITDLLSTIFGLEFPVHEIIILPPALHDDLEEFLALIPIDEVSSIFLEYVTHDKEVQYVVEYVQTSEFRELVKAIESIPDVVTFYEYLQESGLDIYDLVNKLHEFIGLPPLVPRIASLQITGGVIGLIADIKTALPIDDIKALYYEKLETSIEFKKLIERLQSPVFQAVVDTLLANSEFQEIVEKAKAIGLDIKAITDLLSTIFGLEFPEQEIIRMTPGLHDDLEDFLALIPVDEVSSIFLEYVTHDKEVQYVVEYVQTSEFRELVKAIESIQDVVTFYEYLQESGLDIYYLVNKLHEFIGLPPLVPRVAPIQITGGVTGLIADIKNVLPIDDIKALYHEKLETSVEFKKLIERLQLPAFQAVIDTLLANSEFQEIVEKAKAIGVDIKAITDLLSTIFGLEFPRNQQIVSHTQSLDFSGGMSLFAPEIVKEVSEQYLDNDDEIKKLIQYFRREGFKNIINTIDHSSTVHHLSQHSYEFNFDIYQLVNVLRSILDISDSKPEIISNKMTSDSQVTFRSLKDDVHDFISLISIDKVAKITIKYILNDAEVHTAIEYIESQKLENLVVKLQKDPEVYELLKYFVDSGADIISIIKIFNEFLDFPPYQFPKKINRDNAVTNGVQGMLNEIRAILPYDQIKIMYNKKLRESQEFRYFIERIEDPAFQKIVDKIVVNDNVLELGYQAELHGINIDAIVKFLSEVFGLNLPDPPYFPSNSNHFKRRRSLSDDFTDFYDLLPIEHIVELAVQYVLKDEEMQEVIAYIHSQPFKNIISALHEIPEYEQILIELRAKGVDVNSIISKLQEIIGFGDTHSSSFQEGVIKPGLTGFIESVKELLPHDRIKALYEEKLKTSEPFAEFVALIRSEKFQILTNKLFTNEDFKSLLNKAEGCGVDLQEISDFFLQVFGIETPPGHAVRMEDIQIEDNCIDQECE</sequence>
<evidence type="ECO:0000313" key="3">
    <source>
        <dbReference type="Proteomes" id="UP001168990"/>
    </source>
</evidence>
<evidence type="ECO:0008006" key="4">
    <source>
        <dbReference type="Google" id="ProtNLM"/>
    </source>
</evidence>
<dbReference type="Pfam" id="PF06757">
    <property type="entry name" value="Ins_allergen_rp"/>
    <property type="match status" value="6"/>
</dbReference>
<keyword evidence="1" id="KW-0812">Transmembrane</keyword>
<evidence type="ECO:0000256" key="1">
    <source>
        <dbReference type="SAM" id="Phobius"/>
    </source>
</evidence>
<name>A0AA39FHG6_9HYME</name>
<keyword evidence="3" id="KW-1185">Reference proteome</keyword>
<gene>
    <name evidence="2" type="ORF">PV328_011871</name>
</gene>
<reference evidence="2" key="2">
    <citation type="submission" date="2023-03" db="EMBL/GenBank/DDBJ databases">
        <authorList>
            <person name="Inwood S.N."/>
            <person name="Skelly J.G."/>
            <person name="Guhlin J."/>
            <person name="Harrop T.W.R."/>
            <person name="Goldson S.G."/>
            <person name="Dearden P.K."/>
        </authorList>
    </citation>
    <scope>NUCLEOTIDE SEQUENCE</scope>
    <source>
        <strain evidence="2">Irish</strain>
        <tissue evidence="2">Whole body</tissue>
    </source>
</reference>
<dbReference type="PANTHER" id="PTHR21163">
    <property type="entry name" value="PROTEIN G12"/>
    <property type="match status" value="1"/>
</dbReference>
<dbReference type="InterPro" id="IPR010629">
    <property type="entry name" value="Ins_allergen"/>
</dbReference>
<accession>A0AA39FHG6</accession>
<keyword evidence="1" id="KW-0472">Membrane</keyword>
<protein>
    <recommendedName>
        <fullName evidence="4">Protein G12</fullName>
    </recommendedName>
</protein>
<evidence type="ECO:0000313" key="2">
    <source>
        <dbReference type="EMBL" id="KAK0169573.1"/>
    </source>
</evidence>
<organism evidence="2 3">
    <name type="scientific">Microctonus aethiopoides</name>
    <dbReference type="NCBI Taxonomy" id="144406"/>
    <lineage>
        <taxon>Eukaryota</taxon>
        <taxon>Metazoa</taxon>
        <taxon>Ecdysozoa</taxon>
        <taxon>Arthropoda</taxon>
        <taxon>Hexapoda</taxon>
        <taxon>Insecta</taxon>
        <taxon>Pterygota</taxon>
        <taxon>Neoptera</taxon>
        <taxon>Endopterygota</taxon>
        <taxon>Hymenoptera</taxon>
        <taxon>Apocrita</taxon>
        <taxon>Ichneumonoidea</taxon>
        <taxon>Braconidae</taxon>
        <taxon>Euphorinae</taxon>
        <taxon>Microctonus</taxon>
    </lineage>
</organism>
<keyword evidence="1" id="KW-1133">Transmembrane helix</keyword>
<comment type="caution">
    <text evidence="2">The sequence shown here is derived from an EMBL/GenBank/DDBJ whole genome shotgun (WGS) entry which is preliminary data.</text>
</comment>
<dbReference type="EMBL" id="JAQQBS010000119">
    <property type="protein sequence ID" value="KAK0169573.1"/>
    <property type="molecule type" value="Genomic_DNA"/>
</dbReference>
<feature type="transmembrane region" description="Helical" evidence="1">
    <location>
        <begin position="12"/>
        <end position="33"/>
    </location>
</feature>
<proteinExistence type="predicted"/>
<reference evidence="2" key="1">
    <citation type="journal article" date="2023" name="bioRxiv">
        <title>Scaffold-level genome assemblies of two parasitoid biocontrol wasps reveal the parthenogenesis mechanism and an associated novel virus.</title>
        <authorList>
            <person name="Inwood S."/>
            <person name="Skelly J."/>
            <person name="Guhlin J."/>
            <person name="Harrop T."/>
            <person name="Goldson S."/>
            <person name="Dearden P."/>
        </authorList>
    </citation>
    <scope>NUCLEOTIDE SEQUENCE</scope>
    <source>
        <strain evidence="2">Irish</strain>
        <tissue evidence="2">Whole body</tissue>
    </source>
</reference>
<dbReference type="AlphaFoldDB" id="A0AA39FHG6"/>